<dbReference type="AlphaFoldDB" id="A0A8J3I9J2"/>
<keyword evidence="1" id="KW-0812">Transmembrane</keyword>
<name>A0A8J3I9J2_9CHLR</name>
<evidence type="ECO:0000313" key="3">
    <source>
        <dbReference type="Proteomes" id="UP000612362"/>
    </source>
</evidence>
<evidence type="ECO:0000313" key="2">
    <source>
        <dbReference type="EMBL" id="GHO47154.1"/>
    </source>
</evidence>
<sequence length="72" mass="8748">MGLLQVKDDSKDICEMWRYFSKQEILAQKETFVKLVDLSADRRLFGMIPFPFLFFLLMRHLFSEQWKEGRDK</sequence>
<proteinExistence type="predicted"/>
<keyword evidence="1" id="KW-0472">Membrane</keyword>
<keyword evidence="1" id="KW-1133">Transmembrane helix</keyword>
<feature type="transmembrane region" description="Helical" evidence="1">
    <location>
        <begin position="44"/>
        <end position="62"/>
    </location>
</feature>
<gene>
    <name evidence="2" type="ORF">KSX_53170</name>
</gene>
<keyword evidence="3" id="KW-1185">Reference proteome</keyword>
<organism evidence="2 3">
    <name type="scientific">Ktedonospora formicarum</name>
    <dbReference type="NCBI Taxonomy" id="2778364"/>
    <lineage>
        <taxon>Bacteria</taxon>
        <taxon>Bacillati</taxon>
        <taxon>Chloroflexota</taxon>
        <taxon>Ktedonobacteria</taxon>
        <taxon>Ktedonobacterales</taxon>
        <taxon>Ktedonobacteraceae</taxon>
        <taxon>Ktedonospora</taxon>
    </lineage>
</organism>
<dbReference type="Proteomes" id="UP000612362">
    <property type="component" value="Unassembled WGS sequence"/>
</dbReference>
<protein>
    <submittedName>
        <fullName evidence="2">Uncharacterized protein</fullName>
    </submittedName>
</protein>
<dbReference type="EMBL" id="BNJF01000002">
    <property type="protein sequence ID" value="GHO47154.1"/>
    <property type="molecule type" value="Genomic_DNA"/>
</dbReference>
<accession>A0A8J3I9J2</accession>
<reference evidence="2" key="1">
    <citation type="submission" date="2020-10" db="EMBL/GenBank/DDBJ databases">
        <title>Taxonomic study of unclassified bacteria belonging to the class Ktedonobacteria.</title>
        <authorList>
            <person name="Yabe S."/>
            <person name="Wang C.M."/>
            <person name="Zheng Y."/>
            <person name="Sakai Y."/>
            <person name="Cavaletti L."/>
            <person name="Monciardini P."/>
            <person name="Donadio S."/>
        </authorList>
    </citation>
    <scope>NUCLEOTIDE SEQUENCE</scope>
    <source>
        <strain evidence="2">SOSP1-1</strain>
    </source>
</reference>
<evidence type="ECO:0000256" key="1">
    <source>
        <dbReference type="SAM" id="Phobius"/>
    </source>
</evidence>
<comment type="caution">
    <text evidence="2">The sequence shown here is derived from an EMBL/GenBank/DDBJ whole genome shotgun (WGS) entry which is preliminary data.</text>
</comment>